<gene>
    <name evidence="1" type="ORF">HI921_08490</name>
</gene>
<dbReference type="EMBL" id="JABCAG010000021">
    <property type="protein sequence ID" value="NMP58499.1"/>
    <property type="molecule type" value="Genomic_DNA"/>
</dbReference>
<reference evidence="1 2" key="1">
    <citation type="submission" date="2020-04" db="EMBL/GenBank/DDBJ databases">
        <authorList>
            <person name="Abaymova A."/>
            <person name="Teymurazov M."/>
            <person name="Tazyna O."/>
            <person name="Chatushin Y."/>
            <person name="Svetoch E."/>
            <person name="Pereligyn V."/>
            <person name="Pohylenko V."/>
            <person name="Platonov M."/>
            <person name="Kartsev N."/>
            <person name="Skryabin Y."/>
            <person name="Sizova A."/>
            <person name="Solomentsev V."/>
            <person name="Kislichkina A."/>
            <person name="Bogun A."/>
        </authorList>
    </citation>
    <scope>NUCLEOTIDE SEQUENCE [LARGE SCALE GENOMIC DNA]</scope>
    <source>
        <strain evidence="2">SCPM-O-B-8398 (E28)</strain>
    </source>
</reference>
<evidence type="ECO:0000313" key="1">
    <source>
        <dbReference type="EMBL" id="NMP58499.1"/>
    </source>
</evidence>
<evidence type="ECO:0000313" key="2">
    <source>
        <dbReference type="Proteomes" id="UP000557857"/>
    </source>
</evidence>
<name>A0A848MXL5_ENTMU</name>
<dbReference type="Proteomes" id="UP000557857">
    <property type="component" value="Unassembled WGS sequence"/>
</dbReference>
<sequence>MKKFIISGLISSIFLLGGCSSDEVKDNLTEVTADAEEVVESSEREEFDINSYYTNTNFLDFYRNPDELKGTRTHFVAKVFQVIDDDDLVQYMATVTPAPNDRRTIKLGKYKDELETRIIDGDEIRVWVRSLGEISYTTNNGGTNTVPAFYIDAYQIIED</sequence>
<comment type="caution">
    <text evidence="1">The sequence shown here is derived from an EMBL/GenBank/DDBJ whole genome shotgun (WGS) entry which is preliminary data.</text>
</comment>
<organism evidence="1 2">
    <name type="scientific">Enterococcus mundtii</name>
    <dbReference type="NCBI Taxonomy" id="53346"/>
    <lineage>
        <taxon>Bacteria</taxon>
        <taxon>Bacillati</taxon>
        <taxon>Bacillota</taxon>
        <taxon>Bacilli</taxon>
        <taxon>Lactobacillales</taxon>
        <taxon>Enterococcaceae</taxon>
        <taxon>Enterococcus</taxon>
    </lineage>
</organism>
<protein>
    <recommendedName>
        <fullName evidence="3">Lipoprotein</fullName>
    </recommendedName>
</protein>
<evidence type="ECO:0008006" key="3">
    <source>
        <dbReference type="Google" id="ProtNLM"/>
    </source>
</evidence>
<dbReference type="PROSITE" id="PS51257">
    <property type="entry name" value="PROKAR_LIPOPROTEIN"/>
    <property type="match status" value="1"/>
</dbReference>
<dbReference type="RefSeq" id="WP_169058640.1">
    <property type="nucleotide sequence ID" value="NZ_JABCAG010000021.1"/>
</dbReference>
<proteinExistence type="predicted"/>
<accession>A0A848MXL5</accession>
<dbReference type="AlphaFoldDB" id="A0A848MXL5"/>